<evidence type="ECO:0000313" key="1">
    <source>
        <dbReference type="EMBL" id="QHT81669.1"/>
    </source>
</evidence>
<reference evidence="1" key="1">
    <citation type="journal article" date="2020" name="Nature">
        <title>Giant virus diversity and host interactions through global metagenomics.</title>
        <authorList>
            <person name="Schulz F."/>
            <person name="Roux S."/>
            <person name="Paez-Espino D."/>
            <person name="Jungbluth S."/>
            <person name="Walsh D.A."/>
            <person name="Denef V.J."/>
            <person name="McMahon K.D."/>
            <person name="Konstantinidis K.T."/>
            <person name="Eloe-Fadrosh E.A."/>
            <person name="Kyrpides N.C."/>
            <person name="Woyke T."/>
        </authorList>
    </citation>
    <scope>NUCLEOTIDE SEQUENCE</scope>
    <source>
        <strain evidence="1">GVMAG-M-3300023184-13</strain>
    </source>
</reference>
<sequence length="874" mass="103235">MSIIELNYFSNNEKYLQFTILNTELLKGQQFNSVNNNENYNLLCKNILTSFLTENCIVVHQQGYIYTQDNLDAHRKLDKLATNLIPQLSKIPVKNTIDVNYLELTPYKLYWFIKLYEVLLGNINFNELLEKVVNILINYDCKEFKKCSDDIYSFLDRIGLLNELFIPNTNSEQSEINIYKNEHRIIFSCPANNANNNFKKYNVNLNNIIKKTYNITFKLHDKYLQDIIKHKLHKNVLNYMPYFINYDEKLYSYSNANMFNNILAHLIQSPENQFIINYLTEKIKSIKPIIEAINAYQNICKEYINTCIKKKTQVRKITFFSTKTKKNNLTALTTLNKYFTKLNKLIENEKTNNIIKIKEHLYTINSYILTYCKNNNQNNDTLSLTSNHLNSAVLTIINLINYNKINSTNIKNNANINTLQNKLIDATKQSTLLPQKISKFKRLQSLFKTKKQKNLNVKRQHVNIYSKFHKMNNIKHKIQYKLKQILTTEGLITYLTNNKYNNIAELIKNILPNQLNLSYDSDKQALGGIEDPFLSIQKPSEGLFNLYNLNDWYKNKNPAYKNISTLPNLQMPELQFITAIMVKNLFVLLKTNVFPQYKYIKQKETNIPIYYNSPTYNLNFKKFNRLNIELIFDDINTFIMEQYVYNDYINLYCNYIDLFNQNKDTDFKAFFNEINKNTNILIYPTVRDLSYAELIFTMQAPFSYCVLPVNNYNCAKMYYNLHTNIKMQINQNYINNSFNKYIHFINQFNIIKDKLINASNNNCNNDTECKNANILVFVIYQAIYINGLLNYITIIEAIQQLLQKIDISSDKFINDKTWKNLEPKLTVENVNKIYTTYMPNESEKYNNIHFEETKLKIQLHALITYALNILQSVV</sequence>
<accession>A0A6C0HME8</accession>
<dbReference type="EMBL" id="MN739987">
    <property type="protein sequence ID" value="QHT81669.1"/>
    <property type="molecule type" value="Genomic_DNA"/>
</dbReference>
<dbReference type="AlphaFoldDB" id="A0A6C0HME8"/>
<proteinExistence type="predicted"/>
<protein>
    <submittedName>
        <fullName evidence="1">Uncharacterized protein</fullName>
    </submittedName>
</protein>
<name>A0A6C0HME8_9ZZZZ</name>
<organism evidence="1">
    <name type="scientific">viral metagenome</name>
    <dbReference type="NCBI Taxonomy" id="1070528"/>
    <lineage>
        <taxon>unclassified sequences</taxon>
        <taxon>metagenomes</taxon>
        <taxon>organismal metagenomes</taxon>
    </lineage>
</organism>